<dbReference type="CDD" id="cd17941">
    <property type="entry name" value="DEADc_DDX10"/>
    <property type="match status" value="1"/>
</dbReference>
<comment type="domain">
    <text evidence="7">The Q motif is unique to and characteristic of the DEAD box family of RNA helicases and controls ATP binding and hydrolysis.</text>
</comment>
<feature type="domain" description="Helicase C-terminal" evidence="9">
    <location>
        <begin position="297"/>
        <end position="455"/>
    </location>
</feature>
<evidence type="ECO:0000256" key="7">
    <source>
        <dbReference type="RuleBase" id="RU365068"/>
    </source>
</evidence>
<dbReference type="CDD" id="cd18787">
    <property type="entry name" value="SF2_C_DEAD"/>
    <property type="match status" value="1"/>
</dbReference>
<comment type="caution">
    <text evidence="11">The sequence shown here is derived from an EMBL/GenBank/DDBJ whole genome shotgun (WGS) entry which is preliminary data.</text>
</comment>
<organism evidence="11 12">
    <name type="scientific">Paramecium pentaurelia</name>
    <dbReference type="NCBI Taxonomy" id="43138"/>
    <lineage>
        <taxon>Eukaryota</taxon>
        <taxon>Sar</taxon>
        <taxon>Alveolata</taxon>
        <taxon>Ciliophora</taxon>
        <taxon>Intramacronucleata</taxon>
        <taxon>Oligohymenophorea</taxon>
        <taxon>Peniculida</taxon>
        <taxon>Parameciidae</taxon>
        <taxon>Paramecium</taxon>
    </lineage>
</organism>
<dbReference type="SMART" id="SM00490">
    <property type="entry name" value="HELICc"/>
    <property type="match status" value="1"/>
</dbReference>
<evidence type="ECO:0000256" key="5">
    <source>
        <dbReference type="ARBA" id="ARBA00022884"/>
    </source>
</evidence>
<protein>
    <recommendedName>
        <fullName evidence="7">ATP-dependent RNA helicase</fullName>
        <ecNumber evidence="7">3.6.4.13</ecNumber>
    </recommendedName>
</protein>
<comment type="catalytic activity">
    <reaction evidence="7">
        <text>ATP + H2O = ADP + phosphate + H(+)</text>
        <dbReference type="Rhea" id="RHEA:13065"/>
        <dbReference type="ChEBI" id="CHEBI:15377"/>
        <dbReference type="ChEBI" id="CHEBI:15378"/>
        <dbReference type="ChEBI" id="CHEBI:30616"/>
        <dbReference type="ChEBI" id="CHEBI:43474"/>
        <dbReference type="ChEBI" id="CHEBI:456216"/>
        <dbReference type="EC" id="3.6.4.13"/>
    </reaction>
</comment>
<comment type="similarity">
    <text evidence="7">Belongs to the DEAD box helicase family.</text>
</comment>
<dbReference type="InterPro" id="IPR014001">
    <property type="entry name" value="Helicase_ATP-bd"/>
</dbReference>
<evidence type="ECO:0000256" key="3">
    <source>
        <dbReference type="ARBA" id="ARBA00022806"/>
    </source>
</evidence>
<feature type="domain" description="Helicase ATP-binding" evidence="8">
    <location>
        <begin position="87"/>
        <end position="261"/>
    </location>
</feature>
<keyword evidence="12" id="KW-1185">Reference proteome</keyword>
<evidence type="ECO:0000256" key="4">
    <source>
        <dbReference type="ARBA" id="ARBA00022840"/>
    </source>
</evidence>
<dbReference type="SMART" id="SM01178">
    <property type="entry name" value="DUF4217"/>
    <property type="match status" value="1"/>
</dbReference>
<dbReference type="GO" id="GO:0003724">
    <property type="term" value="F:RNA helicase activity"/>
    <property type="evidence" value="ECO:0007669"/>
    <property type="project" value="UniProtKB-EC"/>
</dbReference>
<dbReference type="EMBL" id="CAJJDO010000064">
    <property type="protein sequence ID" value="CAD8175893.1"/>
    <property type="molecule type" value="Genomic_DNA"/>
</dbReference>
<evidence type="ECO:0000256" key="2">
    <source>
        <dbReference type="ARBA" id="ARBA00022801"/>
    </source>
</evidence>
<dbReference type="Pfam" id="PF00270">
    <property type="entry name" value="DEAD"/>
    <property type="match status" value="1"/>
</dbReference>
<proteinExistence type="inferred from homology"/>
<keyword evidence="2 7" id="KW-0378">Hydrolase</keyword>
<comment type="function">
    <text evidence="7">RNA helicase.</text>
</comment>
<dbReference type="InterPro" id="IPR025313">
    <property type="entry name" value="SPB4-like_CTE"/>
</dbReference>
<feature type="short sequence motif" description="Q motif" evidence="6">
    <location>
        <begin position="56"/>
        <end position="84"/>
    </location>
</feature>
<dbReference type="GO" id="GO:0003723">
    <property type="term" value="F:RNA binding"/>
    <property type="evidence" value="ECO:0007669"/>
    <property type="project" value="UniProtKB-UniRule"/>
</dbReference>
<keyword evidence="3 7" id="KW-0347">Helicase</keyword>
<dbReference type="PROSITE" id="PS51195">
    <property type="entry name" value="Q_MOTIF"/>
    <property type="match status" value="1"/>
</dbReference>
<keyword evidence="5 7" id="KW-0694">RNA-binding</keyword>
<dbReference type="GO" id="GO:0005524">
    <property type="term" value="F:ATP binding"/>
    <property type="evidence" value="ECO:0007669"/>
    <property type="project" value="UniProtKB-UniRule"/>
</dbReference>
<dbReference type="AlphaFoldDB" id="A0A8S1VH93"/>
<evidence type="ECO:0000259" key="9">
    <source>
        <dbReference type="PROSITE" id="PS51194"/>
    </source>
</evidence>
<dbReference type="Proteomes" id="UP000689195">
    <property type="component" value="Unassembled WGS sequence"/>
</dbReference>
<dbReference type="SMART" id="SM00487">
    <property type="entry name" value="DEXDc"/>
    <property type="match status" value="1"/>
</dbReference>
<keyword evidence="4 7" id="KW-0067">ATP-binding</keyword>
<name>A0A8S1VH93_9CILI</name>
<dbReference type="InterPro" id="IPR011545">
    <property type="entry name" value="DEAD/DEAH_box_helicase_dom"/>
</dbReference>
<dbReference type="InterPro" id="IPR001650">
    <property type="entry name" value="Helicase_C-like"/>
</dbReference>
<sequence>MKNNHKRRFQDVDHLIQLRQKAIPNKGDYLYDYKLQDALKKRDTYSKEEFKQKFKIDFEDLPISTNTFRALKQRKFIKMTEIQRCVIPHALAERDILGASKTGSGKTLSYLIPLIENLYVNKWTPLDGLGALIILPTRELAMQVFEVFKSLNTYHILSMALLIGGKNYQYERDRISGMNVIICTPGRLLQHFEESPGFDANNLKVLVLDEADMMLELGFWGPLKAIMNYLPKEKQTMLFSATLNQSIHQLCKISLMNPESIFLHEKLITDSNEQTDNMMSTPNKLQQFYIVTPIEEKIDVLFSFIKSHNKQKIVIFVSTCKQVRYLFEVFRKLKLGMQLYELHGRQKQDKRTAIFFTFSEKKAAALFTTNIASRGLDFPKVDWVIQFDCPDDPSTYVHRVGRTARYIAGGFSMLFLLPSEIKFIDKVKQKGVEIKQKFLNSNKQLTIKQTIQSLVSENIELKYLAQRAFISYVRSIDINADKEIFKLKEIKTDLLAESMGLVQVPILTIQQQEESDQENKPEKKSKLQKLKDKIEIKKQMAIDQNKPIEAKKLKQISRESGFDKFEDMKAKTFDFEGEFLKRKPQQEIEEEEDEVEQPKFVTSKRQMKKVKADGIFGGRNKVFFDNEGNQITAEEKRRQEILEGQQEVLKKDEDRTLKYGQKLIEHAEDDKANEKDRIKQKRLKKKIRMQEVQEDTNSFYQFSKEYQTYFKDKSVEQIEKPQNPVTLMNSFLRNSSFAKKSVQPLDWPSDLDLSNIREEYFIIDPTQRFQREWNEKKLFFKHRQSPLRTDSFNRFRENIRSLSKTQKFQKDNLQYEQTALFPSQRKLELQMTVQAQKEYKHKKEQFNFLNKQHRLIENLHHDDIVQKSVIENYQINANKDETFNQENNKIHKTSFDNEISSDWARKRKSPLNKLDTFHRVISQEDNEKSKLGKAKPNRVKQFERKGREYNIVNFGCN</sequence>
<dbReference type="PROSITE" id="PS51192">
    <property type="entry name" value="HELICASE_ATP_BIND_1"/>
    <property type="match status" value="1"/>
</dbReference>
<keyword evidence="1 7" id="KW-0547">Nucleotide-binding</keyword>
<accession>A0A8S1VH93</accession>
<dbReference type="PROSITE" id="PS51194">
    <property type="entry name" value="HELICASE_CTER"/>
    <property type="match status" value="1"/>
</dbReference>
<dbReference type="Pfam" id="PF13959">
    <property type="entry name" value="CTE_SPB4"/>
    <property type="match status" value="1"/>
</dbReference>
<dbReference type="GO" id="GO:0016787">
    <property type="term" value="F:hydrolase activity"/>
    <property type="evidence" value="ECO:0007669"/>
    <property type="project" value="UniProtKB-KW"/>
</dbReference>
<evidence type="ECO:0000259" key="8">
    <source>
        <dbReference type="PROSITE" id="PS51192"/>
    </source>
</evidence>
<dbReference type="Pfam" id="PF00271">
    <property type="entry name" value="Helicase_C"/>
    <property type="match status" value="1"/>
</dbReference>
<feature type="domain" description="DEAD-box RNA helicase Q" evidence="10">
    <location>
        <begin position="56"/>
        <end position="84"/>
    </location>
</feature>
<gene>
    <name evidence="11" type="ORF">PPENT_87.1.T0640065</name>
</gene>
<evidence type="ECO:0000313" key="11">
    <source>
        <dbReference type="EMBL" id="CAD8175893.1"/>
    </source>
</evidence>
<dbReference type="PANTHER" id="PTHR24031">
    <property type="entry name" value="RNA HELICASE"/>
    <property type="match status" value="1"/>
</dbReference>
<dbReference type="OrthoDB" id="10259640at2759"/>
<reference evidence="11" key="1">
    <citation type="submission" date="2021-01" db="EMBL/GenBank/DDBJ databases">
        <authorList>
            <consortium name="Genoscope - CEA"/>
            <person name="William W."/>
        </authorList>
    </citation>
    <scope>NUCLEOTIDE SEQUENCE</scope>
</reference>
<dbReference type="EC" id="3.6.4.13" evidence="7"/>
<evidence type="ECO:0000256" key="1">
    <source>
        <dbReference type="ARBA" id="ARBA00022741"/>
    </source>
</evidence>
<evidence type="ECO:0000256" key="6">
    <source>
        <dbReference type="PROSITE-ProRule" id="PRU00552"/>
    </source>
</evidence>
<evidence type="ECO:0000313" key="12">
    <source>
        <dbReference type="Proteomes" id="UP000689195"/>
    </source>
</evidence>
<evidence type="ECO:0000259" key="10">
    <source>
        <dbReference type="PROSITE" id="PS51195"/>
    </source>
</evidence>
<dbReference type="InterPro" id="IPR014014">
    <property type="entry name" value="RNA_helicase_DEAD_Q_motif"/>
</dbReference>